<dbReference type="AlphaFoldDB" id="A0A1C7D732"/>
<accession>A0A1C7D732</accession>
<keyword evidence="7" id="KW-1185">Reference proteome</keyword>
<evidence type="ECO:0008006" key="8">
    <source>
        <dbReference type="Google" id="ProtNLM"/>
    </source>
</evidence>
<dbReference type="InterPro" id="IPR032808">
    <property type="entry name" value="DoxX"/>
</dbReference>
<dbReference type="Pfam" id="PF13564">
    <property type="entry name" value="DoxX_2"/>
    <property type="match status" value="1"/>
</dbReference>
<dbReference type="KEGG" id="anh:A6F65_00969"/>
<sequence>MLLAVFYAIAGYLHIAAPENFLRITPEWVPYAPLVVTLTGWAEIAGAIALLQPFSLRLRQAGGIGLAVYALCVWPANINHMLMDMAAMAAGEAPSVAAGMAYHVPRMFAQPMVIWLALWSANAVDWPFRRRASGQD</sequence>
<evidence type="ECO:0000313" key="6">
    <source>
        <dbReference type="EMBL" id="ANU07279.1"/>
    </source>
</evidence>
<gene>
    <name evidence="6" type="ORF">A6F65_00969</name>
</gene>
<dbReference type="EMBL" id="CP016545">
    <property type="protein sequence ID" value="ANU07279.1"/>
    <property type="molecule type" value="Genomic_DNA"/>
</dbReference>
<dbReference type="PANTHER" id="PTHR36974:SF1">
    <property type="entry name" value="DOXX FAMILY MEMBRANE PROTEIN"/>
    <property type="match status" value="1"/>
</dbReference>
<keyword evidence="2 5" id="KW-0812">Transmembrane</keyword>
<protein>
    <recommendedName>
        <fullName evidence="8">DoxX</fullName>
    </recommendedName>
</protein>
<keyword evidence="4 5" id="KW-0472">Membrane</keyword>
<evidence type="ECO:0000256" key="5">
    <source>
        <dbReference type="SAM" id="Phobius"/>
    </source>
</evidence>
<dbReference type="Proteomes" id="UP000092698">
    <property type="component" value="Chromosome"/>
</dbReference>
<feature type="transmembrane region" description="Helical" evidence="5">
    <location>
        <begin position="28"/>
        <end position="51"/>
    </location>
</feature>
<keyword evidence="3 5" id="KW-1133">Transmembrane helix</keyword>
<evidence type="ECO:0000256" key="1">
    <source>
        <dbReference type="ARBA" id="ARBA00004141"/>
    </source>
</evidence>
<evidence type="ECO:0000313" key="7">
    <source>
        <dbReference type="Proteomes" id="UP000092698"/>
    </source>
</evidence>
<comment type="subcellular location">
    <subcellularLocation>
        <location evidence="1">Membrane</location>
        <topology evidence="1">Multi-pass membrane protein</topology>
    </subcellularLocation>
</comment>
<evidence type="ECO:0000256" key="2">
    <source>
        <dbReference type="ARBA" id="ARBA00022692"/>
    </source>
</evidence>
<dbReference type="RefSeq" id="WP_237164887.1">
    <property type="nucleotide sequence ID" value="NZ_CP016545.1"/>
</dbReference>
<evidence type="ECO:0000256" key="4">
    <source>
        <dbReference type="ARBA" id="ARBA00023136"/>
    </source>
</evidence>
<dbReference type="PATRIC" id="fig|645517.4.peg.964"/>
<organism evidence="6 7">
    <name type="scientific">Paraurantiacibacter namhicola</name>
    <dbReference type="NCBI Taxonomy" id="645517"/>
    <lineage>
        <taxon>Bacteria</taxon>
        <taxon>Pseudomonadati</taxon>
        <taxon>Pseudomonadota</taxon>
        <taxon>Alphaproteobacteria</taxon>
        <taxon>Sphingomonadales</taxon>
        <taxon>Erythrobacteraceae</taxon>
        <taxon>Paraurantiacibacter</taxon>
    </lineage>
</organism>
<name>A0A1C7D732_9SPHN</name>
<evidence type="ECO:0000256" key="3">
    <source>
        <dbReference type="ARBA" id="ARBA00022989"/>
    </source>
</evidence>
<dbReference type="GO" id="GO:0016020">
    <property type="term" value="C:membrane"/>
    <property type="evidence" value="ECO:0007669"/>
    <property type="project" value="UniProtKB-SubCell"/>
</dbReference>
<proteinExistence type="predicted"/>
<reference evidence="6 7" key="1">
    <citation type="submission" date="2016-07" db="EMBL/GenBank/DDBJ databases">
        <title>Complete genome sequence of Altererythrobacter namhicola JCM 16345T, containing esterase-encoding genes.</title>
        <authorList>
            <person name="Cheng H."/>
            <person name="Wu Y.-H."/>
            <person name="Jian S.-L."/>
            <person name="Huo Y.-Y."/>
            <person name="Wang C.-S."/>
            <person name="Xu X.-W."/>
        </authorList>
    </citation>
    <scope>NUCLEOTIDE SEQUENCE [LARGE SCALE GENOMIC DNA]</scope>
    <source>
        <strain evidence="6 7">JCM 16345</strain>
    </source>
</reference>
<dbReference type="STRING" id="645517.A6F65_00969"/>
<dbReference type="PANTHER" id="PTHR36974">
    <property type="entry name" value="MEMBRANE PROTEIN-RELATED"/>
    <property type="match status" value="1"/>
</dbReference>
<feature type="transmembrane region" description="Helical" evidence="5">
    <location>
        <begin position="58"/>
        <end position="76"/>
    </location>
</feature>